<feature type="compositionally biased region" description="Polar residues" evidence="5">
    <location>
        <begin position="184"/>
        <end position="209"/>
    </location>
</feature>
<name>A0AAE1K177_PETCI</name>
<feature type="compositionally biased region" description="Basic and acidic residues" evidence="5">
    <location>
        <begin position="283"/>
        <end position="292"/>
    </location>
</feature>
<evidence type="ECO:0000313" key="6">
    <source>
        <dbReference type="EMBL" id="KAK3860423.1"/>
    </source>
</evidence>
<dbReference type="GO" id="GO:0003887">
    <property type="term" value="F:DNA-directed DNA polymerase activity"/>
    <property type="evidence" value="ECO:0007669"/>
    <property type="project" value="TreeGrafter"/>
</dbReference>
<gene>
    <name evidence="6" type="ORF">Pcinc_033530</name>
</gene>
<dbReference type="EMBL" id="JAWQEG010004737">
    <property type="protein sequence ID" value="KAK3860423.1"/>
    <property type="molecule type" value="Genomic_DNA"/>
</dbReference>
<protein>
    <recommendedName>
        <fullName evidence="2">DNA polymerase delta subunit 3</fullName>
    </recommendedName>
</protein>
<feature type="compositionally biased region" description="Basic and acidic residues" evidence="5">
    <location>
        <begin position="218"/>
        <end position="244"/>
    </location>
</feature>
<feature type="compositionally biased region" description="Polar residues" evidence="5">
    <location>
        <begin position="246"/>
        <end position="257"/>
    </location>
</feature>
<dbReference type="Proteomes" id="UP001286313">
    <property type="component" value="Unassembled WGS sequence"/>
</dbReference>
<comment type="caution">
    <text evidence="6">The sequence shown here is derived from an EMBL/GenBank/DDBJ whole genome shotgun (WGS) entry which is preliminary data.</text>
</comment>
<evidence type="ECO:0000256" key="1">
    <source>
        <dbReference type="ARBA" id="ARBA00004123"/>
    </source>
</evidence>
<dbReference type="InterPro" id="IPR019038">
    <property type="entry name" value="POLD3"/>
</dbReference>
<evidence type="ECO:0000256" key="3">
    <source>
        <dbReference type="ARBA" id="ARBA00022705"/>
    </source>
</evidence>
<feature type="compositionally biased region" description="Acidic residues" evidence="5">
    <location>
        <begin position="352"/>
        <end position="361"/>
    </location>
</feature>
<dbReference type="Gene3D" id="3.90.1030.20">
    <property type="entry name" value="DNA polymerase delta, p66 (Cdc27) subunit, wHTH domain"/>
    <property type="match status" value="1"/>
</dbReference>
<dbReference type="GO" id="GO:0006271">
    <property type="term" value="P:DNA strand elongation involved in DNA replication"/>
    <property type="evidence" value="ECO:0007669"/>
    <property type="project" value="TreeGrafter"/>
</dbReference>
<organism evidence="6 7">
    <name type="scientific">Petrolisthes cinctipes</name>
    <name type="common">Flat porcelain crab</name>
    <dbReference type="NCBI Taxonomy" id="88211"/>
    <lineage>
        <taxon>Eukaryota</taxon>
        <taxon>Metazoa</taxon>
        <taxon>Ecdysozoa</taxon>
        <taxon>Arthropoda</taxon>
        <taxon>Crustacea</taxon>
        <taxon>Multicrustacea</taxon>
        <taxon>Malacostraca</taxon>
        <taxon>Eumalacostraca</taxon>
        <taxon>Eucarida</taxon>
        <taxon>Decapoda</taxon>
        <taxon>Pleocyemata</taxon>
        <taxon>Anomura</taxon>
        <taxon>Galatheoidea</taxon>
        <taxon>Porcellanidae</taxon>
        <taxon>Petrolisthes</taxon>
    </lineage>
</organism>
<comment type="subcellular location">
    <subcellularLocation>
        <location evidence="1">Nucleus</location>
    </subcellularLocation>
</comment>
<dbReference type="AlphaFoldDB" id="A0AAE1K177"/>
<feature type="region of interest" description="Disordered" evidence="5">
    <location>
        <begin position="154"/>
        <end position="514"/>
    </location>
</feature>
<feature type="compositionally biased region" description="Acidic residues" evidence="5">
    <location>
        <begin position="432"/>
        <end position="442"/>
    </location>
</feature>
<evidence type="ECO:0000256" key="4">
    <source>
        <dbReference type="ARBA" id="ARBA00023242"/>
    </source>
</evidence>
<reference evidence="6" key="1">
    <citation type="submission" date="2023-10" db="EMBL/GenBank/DDBJ databases">
        <title>Genome assemblies of two species of porcelain crab, Petrolisthes cinctipes and Petrolisthes manimaculis (Anomura: Porcellanidae).</title>
        <authorList>
            <person name="Angst P."/>
        </authorList>
    </citation>
    <scope>NUCLEOTIDE SEQUENCE</scope>
    <source>
        <strain evidence="6">PB745_01</strain>
        <tissue evidence="6">Gill</tissue>
    </source>
</reference>
<feature type="compositionally biased region" description="Basic residues" evidence="5">
    <location>
        <begin position="312"/>
        <end position="331"/>
    </location>
</feature>
<dbReference type="PANTHER" id="PTHR17598:SF13">
    <property type="entry name" value="DNA POLYMERASE DELTA SUBUNIT 3"/>
    <property type="match status" value="1"/>
</dbReference>
<sequence length="514" mass="57056">MDSMYLDNLDESVNDERKIVTYKWLSLTVGVHTNVAKQMLYQFVQKQRRKDCHDLTVTYIVSGVVAGQAGQPDTVKVAVVPEDALAAVKSEMKEVVSVHVYSVQRVRLNDLSLLYSSHYDTVKEHINDINKYSGIKCTSAGLRSSADLEKLKKGSAYQPPVEPPRPESKYKPQVKKEPLAQDNKPVQSVNKVGSKTSGGKNNQIASMFAQQAKKVVKKEKSEDKDESAKPKEETKSQAKNKRDISSFLSKGPSTKKQQPVKETKVESASSCPKKTNASPRKSPARDSVKEDIIEVEVEEKEVKMQVDSPVKKQQKQSKIKAKKTNQTNKRKKEAEDESKTKRKRIMQLSDSESSDDEEEDAEAAKWAALSPTPPASSPPATLDTARIESDSEEEIPPTPQEDKNGRARKRKLVNKTFTDEDGYLVTKKEYEYVDDSGEEDAADTTTTTTTSESPGVSQSSSTSATKTSPKKTPVSPQKKTKDSPKKKTGAKSSKKSHAQDTKKQSKIMSFFSKK</sequence>
<accession>A0AAE1K177</accession>
<dbReference type="Pfam" id="PF09507">
    <property type="entry name" value="CDC27"/>
    <property type="match status" value="1"/>
</dbReference>
<dbReference type="GO" id="GO:1904161">
    <property type="term" value="P:DNA synthesis involved in UV-damage excision repair"/>
    <property type="evidence" value="ECO:0007669"/>
    <property type="project" value="TreeGrafter"/>
</dbReference>
<evidence type="ECO:0000256" key="5">
    <source>
        <dbReference type="SAM" id="MobiDB-lite"/>
    </source>
</evidence>
<evidence type="ECO:0000313" key="7">
    <source>
        <dbReference type="Proteomes" id="UP001286313"/>
    </source>
</evidence>
<evidence type="ECO:0000256" key="2">
    <source>
        <dbReference type="ARBA" id="ARBA00017589"/>
    </source>
</evidence>
<proteinExistence type="predicted"/>
<keyword evidence="7" id="KW-1185">Reference proteome</keyword>
<feature type="compositionally biased region" description="Basic and acidic residues" evidence="5">
    <location>
        <begin position="164"/>
        <end position="179"/>
    </location>
</feature>
<dbReference type="PANTHER" id="PTHR17598">
    <property type="entry name" value="DNA POLYMERASE DELTA SUBUNIT 3"/>
    <property type="match status" value="1"/>
</dbReference>
<keyword evidence="4" id="KW-0539">Nucleus</keyword>
<keyword evidence="3" id="KW-0235">DNA replication</keyword>
<dbReference type="GO" id="GO:0006297">
    <property type="term" value="P:nucleotide-excision repair, DNA gap filling"/>
    <property type="evidence" value="ECO:0007669"/>
    <property type="project" value="TreeGrafter"/>
</dbReference>
<feature type="compositionally biased region" description="Polar residues" evidence="5">
    <location>
        <begin position="266"/>
        <end position="279"/>
    </location>
</feature>
<dbReference type="GO" id="GO:0043625">
    <property type="term" value="C:delta DNA polymerase complex"/>
    <property type="evidence" value="ECO:0007669"/>
    <property type="project" value="InterPro"/>
</dbReference>
<feature type="compositionally biased region" description="Low complexity" evidence="5">
    <location>
        <begin position="444"/>
        <end position="477"/>
    </location>
</feature>
<feature type="compositionally biased region" description="Basic residues" evidence="5">
    <location>
        <begin position="486"/>
        <end position="496"/>
    </location>
</feature>
<dbReference type="InterPro" id="IPR041913">
    <property type="entry name" value="POLD3_sf"/>
</dbReference>
<dbReference type="FunFam" id="3.90.1030.20:FF:000002">
    <property type="entry name" value="DNA polymerase delta subunit"/>
    <property type="match status" value="1"/>
</dbReference>